<dbReference type="PANTHER" id="PTHR38733">
    <property type="entry name" value="PROTEIN MCRC"/>
    <property type="match status" value="1"/>
</dbReference>
<gene>
    <name evidence="1" type="ORF">AOZ06_36045</name>
</gene>
<dbReference type="Proteomes" id="UP000063699">
    <property type="component" value="Chromosome"/>
</dbReference>
<dbReference type="KEGG" id="kphy:AOZ06_36045"/>
<dbReference type="REBASE" id="128230">
    <property type="entry name" value="Kph1111McrBCP"/>
</dbReference>
<evidence type="ECO:0008006" key="3">
    <source>
        <dbReference type="Google" id="ProtNLM"/>
    </source>
</evidence>
<dbReference type="InterPro" id="IPR019292">
    <property type="entry name" value="McrC"/>
</dbReference>
<dbReference type="AlphaFoldDB" id="A0A0N9I743"/>
<name>A0A0N9I743_9PSEU</name>
<proteinExistence type="predicted"/>
<evidence type="ECO:0000313" key="2">
    <source>
        <dbReference type="Proteomes" id="UP000063699"/>
    </source>
</evidence>
<reference evidence="1 2" key="1">
    <citation type="submission" date="2015-07" db="EMBL/GenBank/DDBJ databases">
        <title>Genome sequencing of Kibdelosporangium phytohabitans.</title>
        <authorList>
            <person name="Qin S."/>
            <person name="Xing K."/>
        </authorList>
    </citation>
    <scope>NUCLEOTIDE SEQUENCE [LARGE SCALE GENOMIC DNA]</scope>
    <source>
        <strain evidence="1 2">KLBMP1111</strain>
    </source>
</reference>
<dbReference type="PANTHER" id="PTHR38733:SF1">
    <property type="entry name" value="TYPE IV METHYL-DIRECTED RESTRICTION ENZYME ECOKMCRBC"/>
    <property type="match status" value="1"/>
</dbReference>
<dbReference type="Pfam" id="PF10117">
    <property type="entry name" value="McrBC"/>
    <property type="match status" value="1"/>
</dbReference>
<organism evidence="1 2">
    <name type="scientific">Kibdelosporangium phytohabitans</name>
    <dbReference type="NCBI Taxonomy" id="860235"/>
    <lineage>
        <taxon>Bacteria</taxon>
        <taxon>Bacillati</taxon>
        <taxon>Actinomycetota</taxon>
        <taxon>Actinomycetes</taxon>
        <taxon>Pseudonocardiales</taxon>
        <taxon>Pseudonocardiaceae</taxon>
        <taxon>Kibdelosporangium</taxon>
    </lineage>
</organism>
<keyword evidence="2" id="KW-1185">Reference proteome</keyword>
<dbReference type="STRING" id="860235.AOZ06_36045"/>
<dbReference type="RefSeq" id="WP_054293466.1">
    <property type="nucleotide sequence ID" value="NZ_CP012752.1"/>
</dbReference>
<sequence>MIVIDENAKSSETVSLTAVQVDHLKRCDLVTVRPDGSGYKLVPKSKRVGAVHAHGLDVVVKPKMKIQRLLFMLGYAVNPGFRPENVEGVEADELWAIVAETLCRNAERALARGVLLGYTTEHATSAVVRGRIRIGDQITKRPGRLTPMEITHDEYTVDITENRLLRTAVRRMLKVPRVEADIRRRLQHVDNKLAGSSPLAPRALIPPWRPTRLNAPYQPALRIADLVLRTLSFEVGCNGLSIASFVVNMEQVFEDFVTTALTEAWSTGPGRTHRQFPARLDGVVPMKIDAVHLVDETPRFVVDAKYKLESKSGRYPATDLYQVLAYCTALRVDRAWLVYASGTAGVVPRRISNSPVTITEYPLDLDVPPSDLLAQLDRLARSAWLP</sequence>
<dbReference type="EMBL" id="CP012752">
    <property type="protein sequence ID" value="ALG11565.1"/>
    <property type="molecule type" value="Genomic_DNA"/>
</dbReference>
<accession>A0A0N9I743</accession>
<protein>
    <recommendedName>
        <fullName evidence="3">Restriction endonuclease</fullName>
    </recommendedName>
</protein>
<evidence type="ECO:0000313" key="1">
    <source>
        <dbReference type="EMBL" id="ALG11565.1"/>
    </source>
</evidence>